<dbReference type="EMBL" id="CM031839">
    <property type="protein sequence ID" value="KAG6674709.1"/>
    <property type="molecule type" value="Genomic_DNA"/>
</dbReference>
<dbReference type="AlphaFoldDB" id="A0A8T1N996"/>
<evidence type="ECO:0000313" key="4">
    <source>
        <dbReference type="EMBL" id="KAG6674709.1"/>
    </source>
</evidence>
<dbReference type="PROSITE" id="PS00018">
    <property type="entry name" value="EF_HAND_1"/>
    <property type="match status" value="1"/>
</dbReference>
<dbReference type="CDD" id="cd00051">
    <property type="entry name" value="EFh"/>
    <property type="match status" value="1"/>
</dbReference>
<dbReference type="SMART" id="SM00054">
    <property type="entry name" value="EFh"/>
    <property type="match status" value="2"/>
</dbReference>
<name>A0A8T1N996_CARIL</name>
<dbReference type="Gene3D" id="1.10.238.10">
    <property type="entry name" value="EF-hand"/>
    <property type="match status" value="1"/>
</dbReference>
<keyword evidence="5" id="KW-1185">Reference proteome</keyword>
<dbReference type="InterPro" id="IPR018247">
    <property type="entry name" value="EF_Hand_1_Ca_BS"/>
</dbReference>
<dbReference type="InterPro" id="IPR002048">
    <property type="entry name" value="EF_hand_dom"/>
</dbReference>
<protein>
    <recommendedName>
        <fullName evidence="2">EF-hand domain-containing protein</fullName>
    </recommendedName>
</protein>
<dbReference type="OrthoDB" id="26525at2759"/>
<dbReference type="EMBL" id="CM031823">
    <property type="protein sequence ID" value="KAG6626582.1"/>
    <property type="molecule type" value="Genomic_DNA"/>
</dbReference>
<feature type="domain" description="EF-hand" evidence="2">
    <location>
        <begin position="19"/>
        <end position="54"/>
    </location>
</feature>
<reference evidence="4" key="2">
    <citation type="submission" date="2021-01" db="EMBL/GenBank/DDBJ databases">
        <authorList>
            <person name="Lovell J.T."/>
            <person name="Bentley N."/>
            <person name="Bhattarai G."/>
            <person name="Jenkins J.W."/>
            <person name="Sreedasyam A."/>
            <person name="Alarcon Y."/>
            <person name="Bock C."/>
            <person name="Boston L."/>
            <person name="Carlson J."/>
            <person name="Cervantes K."/>
            <person name="Clermont K."/>
            <person name="Krom N."/>
            <person name="Kubenka K."/>
            <person name="Mamidi S."/>
            <person name="Mattison C."/>
            <person name="Monteros M."/>
            <person name="Pisani C."/>
            <person name="Plott C."/>
            <person name="Rajasekar S."/>
            <person name="Rhein H.S."/>
            <person name="Rohla C."/>
            <person name="Song M."/>
            <person name="Hilaire R.S."/>
            <person name="Shu S."/>
            <person name="Wells L."/>
            <person name="Wang X."/>
            <person name="Webber J."/>
            <person name="Heerema R.J."/>
            <person name="Klein P."/>
            <person name="Conner P."/>
            <person name="Grauke L."/>
            <person name="Grimwood J."/>
            <person name="Schmutz J."/>
            <person name="Randall J.J."/>
        </authorList>
    </citation>
    <scope>NUCLEOTIDE SEQUENCE</scope>
    <source>
        <tissue evidence="4">Leaf</tissue>
    </source>
</reference>
<dbReference type="Pfam" id="PF13202">
    <property type="entry name" value="EF-hand_5"/>
    <property type="match status" value="1"/>
</dbReference>
<evidence type="ECO:0000259" key="2">
    <source>
        <dbReference type="PROSITE" id="PS50222"/>
    </source>
</evidence>
<accession>A0A8T1N996</accession>
<reference evidence="3" key="1">
    <citation type="submission" date="2020-12" db="EMBL/GenBank/DDBJ databases">
        <title>WGS assembly of Carya illinoinensis cv. Pawnee.</title>
        <authorList>
            <person name="Platts A."/>
            <person name="Shu S."/>
            <person name="Wright S."/>
            <person name="Barry K."/>
            <person name="Edger P."/>
            <person name="Pires J.C."/>
            <person name="Schmutz J."/>
        </authorList>
    </citation>
    <scope>NUCLEOTIDE SEQUENCE</scope>
    <source>
        <tissue evidence="3">Leaf</tissue>
    </source>
</reference>
<keyword evidence="1" id="KW-0106">Calcium</keyword>
<comment type="caution">
    <text evidence="3">The sequence shown here is derived from an EMBL/GenBank/DDBJ whole genome shotgun (WGS) entry which is preliminary data.</text>
</comment>
<dbReference type="Proteomes" id="UP000811246">
    <property type="component" value="Chromosome 15"/>
</dbReference>
<dbReference type="PROSITE" id="PS50222">
    <property type="entry name" value="EF_HAND_2"/>
    <property type="match status" value="1"/>
</dbReference>
<sequence length="99" mass="11422">MGRLTLPTTSYNPKEILSCSNPELRTIFKKHDDNRDGKLSWAEVKAAFKELGSHWPWLVTEDAFRHADLDDNGYIDIETELELLVTHASKFNYKSKNVI</sequence>
<dbReference type="GO" id="GO:0005509">
    <property type="term" value="F:calcium ion binding"/>
    <property type="evidence" value="ECO:0007669"/>
    <property type="project" value="InterPro"/>
</dbReference>
<evidence type="ECO:0000313" key="3">
    <source>
        <dbReference type="EMBL" id="KAG6626582.1"/>
    </source>
</evidence>
<dbReference type="SUPFAM" id="SSF47473">
    <property type="entry name" value="EF-hand"/>
    <property type="match status" value="1"/>
</dbReference>
<organism evidence="3 5">
    <name type="scientific">Carya illinoinensis</name>
    <name type="common">Pecan</name>
    <dbReference type="NCBI Taxonomy" id="32201"/>
    <lineage>
        <taxon>Eukaryota</taxon>
        <taxon>Viridiplantae</taxon>
        <taxon>Streptophyta</taxon>
        <taxon>Embryophyta</taxon>
        <taxon>Tracheophyta</taxon>
        <taxon>Spermatophyta</taxon>
        <taxon>Magnoliopsida</taxon>
        <taxon>eudicotyledons</taxon>
        <taxon>Gunneridae</taxon>
        <taxon>Pentapetalae</taxon>
        <taxon>rosids</taxon>
        <taxon>fabids</taxon>
        <taxon>Fagales</taxon>
        <taxon>Juglandaceae</taxon>
        <taxon>Carya</taxon>
    </lineage>
</organism>
<dbReference type="Pfam" id="PF13405">
    <property type="entry name" value="EF-hand_6"/>
    <property type="match status" value="1"/>
</dbReference>
<proteinExistence type="predicted"/>
<gene>
    <name evidence="3" type="ORF">CIPAW_15G059800</name>
    <name evidence="4" type="ORF">I3842_15G058200</name>
</gene>
<dbReference type="Proteomes" id="UP000811609">
    <property type="component" value="Chromosome 15"/>
</dbReference>
<evidence type="ECO:0000256" key="1">
    <source>
        <dbReference type="ARBA" id="ARBA00022837"/>
    </source>
</evidence>
<dbReference type="InterPro" id="IPR011992">
    <property type="entry name" value="EF-hand-dom_pair"/>
</dbReference>
<evidence type="ECO:0000313" key="5">
    <source>
        <dbReference type="Proteomes" id="UP000811609"/>
    </source>
</evidence>